<organism evidence="2">
    <name type="scientific">viral metagenome</name>
    <dbReference type="NCBI Taxonomy" id="1070528"/>
    <lineage>
        <taxon>unclassified sequences</taxon>
        <taxon>metagenomes</taxon>
        <taxon>organismal metagenomes</taxon>
    </lineage>
</organism>
<sequence>MTSKGIKYLSKIKSETTKTENVKTENVKTENVKTEIKKQTSKDYNNKDVEETENTSVIYRFTNTKNNKIYFGQTRSFEIRARDGITYFSHKGALKKHISCSKHLKNDKNPLHNAIAESTPELFKSDIMEVTTYEEARNKVKEYIKKYKSNDPKIGYNYTIDDEGNIHQESAISVENRKRGAKGILKTNNNDAKELPPNIHVVYHNVSGIDNIAGYKYRLTHTDGTQHTKSFAEPSITLKENLENAVNELAQLQKKLGIQVIKAKPQENKQEIKPETKPDVNEVEIILSDGSKHKENLTTGVIYKITNKTNNLAYIGKAYSFVKNGCQPIRRHGASGRWEHHCTSAKNNADDCPAFYTAIRTDGKDNFKVETLGVFPKDELKAKETEYIEKYKTHDPKFGYNFFIGDSKPTEETQKNKYEDKKAKVNRERKIERNDKNKDLPKGICTYNKDNSKGYRVNIKDKTGKVLNKAFANKNMSMKKKLKLAKQQLIIFKRQIFPDETFESMEDKTTSEDSDE</sequence>
<dbReference type="Gene3D" id="3.40.1440.10">
    <property type="entry name" value="GIY-YIG endonuclease"/>
    <property type="match status" value="2"/>
</dbReference>
<proteinExistence type="predicted"/>
<accession>A0A6C0DZP0</accession>
<dbReference type="SMART" id="SM00465">
    <property type="entry name" value="GIYc"/>
    <property type="match status" value="2"/>
</dbReference>
<name>A0A6C0DZP0_9ZZZZ</name>
<dbReference type="EMBL" id="MN739697">
    <property type="protein sequence ID" value="QHT21821.1"/>
    <property type="molecule type" value="Genomic_DNA"/>
</dbReference>
<evidence type="ECO:0000259" key="1">
    <source>
        <dbReference type="SMART" id="SM00465"/>
    </source>
</evidence>
<protein>
    <recommendedName>
        <fullName evidence="1">GIY-YIG domain-containing protein</fullName>
    </recommendedName>
</protein>
<reference evidence="2" key="1">
    <citation type="journal article" date="2020" name="Nature">
        <title>Giant virus diversity and host interactions through global metagenomics.</title>
        <authorList>
            <person name="Schulz F."/>
            <person name="Roux S."/>
            <person name="Paez-Espino D."/>
            <person name="Jungbluth S."/>
            <person name="Walsh D.A."/>
            <person name="Denef V.J."/>
            <person name="McMahon K.D."/>
            <person name="Konstantinidis K.T."/>
            <person name="Eloe-Fadrosh E.A."/>
            <person name="Kyrpides N.C."/>
            <person name="Woyke T."/>
        </authorList>
    </citation>
    <scope>NUCLEOTIDE SEQUENCE</scope>
    <source>
        <strain evidence="2">GVMAG-M-3300023179-103</strain>
    </source>
</reference>
<feature type="domain" description="GIY-YIG" evidence="1">
    <location>
        <begin position="55"/>
        <end position="162"/>
    </location>
</feature>
<dbReference type="InterPro" id="IPR000305">
    <property type="entry name" value="GIY-YIG_endonuc"/>
</dbReference>
<dbReference type="SUPFAM" id="SSF82771">
    <property type="entry name" value="GIY-YIG endonuclease"/>
    <property type="match status" value="1"/>
</dbReference>
<feature type="domain" description="GIY-YIG" evidence="1">
    <location>
        <begin position="299"/>
        <end position="406"/>
    </location>
</feature>
<dbReference type="InterPro" id="IPR035901">
    <property type="entry name" value="GIY-YIG_endonuc_sf"/>
</dbReference>
<evidence type="ECO:0000313" key="2">
    <source>
        <dbReference type="EMBL" id="QHT21821.1"/>
    </source>
</evidence>
<dbReference type="AlphaFoldDB" id="A0A6C0DZP0"/>